<sequence length="187" mass="21459">MVRYVTMKRITQILASIVFVITVVTVYLAFDFAINSAMGSKTPFNKRFRHEQYHHNIHARDNAEQDHDDEHNNDNTHGDPSDDIKITKKRSIFLSTSPRTKKSNRTVKHQNEHQQHLSNNNRHTNSTKRKPVVAPLHAKPGNFHKGKTGVKVNKPQKAAKSQQKGPTKMKAAVQQRNKHYIDDKNIA</sequence>
<dbReference type="Proteomes" id="UP000663862">
    <property type="component" value="Unassembled WGS sequence"/>
</dbReference>
<keyword evidence="2" id="KW-1133">Transmembrane helix</keyword>
<keyword evidence="2" id="KW-0472">Membrane</keyword>
<evidence type="ECO:0000313" key="11">
    <source>
        <dbReference type="Proteomes" id="UP000663848"/>
    </source>
</evidence>
<comment type="caution">
    <text evidence="10">The sequence shown here is derived from an EMBL/GenBank/DDBJ whole genome shotgun (WGS) entry which is preliminary data.</text>
</comment>
<dbReference type="EMBL" id="CAJOBO010001574">
    <property type="protein sequence ID" value="CAF4391185.1"/>
    <property type="molecule type" value="Genomic_DNA"/>
</dbReference>
<evidence type="ECO:0000313" key="5">
    <source>
        <dbReference type="EMBL" id="CAF3404045.1"/>
    </source>
</evidence>
<protein>
    <submittedName>
        <fullName evidence="10">Uncharacterized protein</fullName>
    </submittedName>
</protein>
<evidence type="ECO:0000313" key="8">
    <source>
        <dbReference type="EMBL" id="CAF4528646.1"/>
    </source>
</evidence>
<dbReference type="OrthoDB" id="10055739at2759"/>
<dbReference type="AlphaFoldDB" id="A0A821S9J6"/>
<feature type="compositionally biased region" description="Basic and acidic residues" evidence="1">
    <location>
        <begin position="62"/>
        <end position="86"/>
    </location>
</feature>
<evidence type="ECO:0000313" key="4">
    <source>
        <dbReference type="EMBL" id="CAF3370783.1"/>
    </source>
</evidence>
<evidence type="ECO:0000313" key="10">
    <source>
        <dbReference type="EMBL" id="CAF4851301.1"/>
    </source>
</evidence>
<dbReference type="Proteomes" id="UP000663869">
    <property type="component" value="Unassembled WGS sequence"/>
</dbReference>
<dbReference type="EMBL" id="CAJNYU010001011">
    <property type="protein sequence ID" value="CAF3404045.1"/>
    <property type="molecule type" value="Genomic_DNA"/>
</dbReference>
<dbReference type="Proteomes" id="UP000663872">
    <property type="component" value="Unassembled WGS sequence"/>
</dbReference>
<feature type="compositionally biased region" description="Basic residues" evidence="1">
    <location>
        <begin position="99"/>
        <end position="108"/>
    </location>
</feature>
<accession>A0A821S9J6</accession>
<organism evidence="10 11">
    <name type="scientific">Rotaria socialis</name>
    <dbReference type="NCBI Taxonomy" id="392032"/>
    <lineage>
        <taxon>Eukaryota</taxon>
        <taxon>Metazoa</taxon>
        <taxon>Spiralia</taxon>
        <taxon>Gnathifera</taxon>
        <taxon>Rotifera</taxon>
        <taxon>Eurotatoria</taxon>
        <taxon>Bdelloidea</taxon>
        <taxon>Philodinida</taxon>
        <taxon>Philodinidae</taxon>
        <taxon>Rotaria</taxon>
    </lineage>
</organism>
<name>A0A821S9J6_9BILA</name>
<gene>
    <name evidence="5" type="ORF">FME351_LOCUS9337</name>
    <name evidence="4" type="ORF">GRG538_LOCUS7275</name>
    <name evidence="7" type="ORF">HFQ381_LOCUS19415</name>
    <name evidence="6" type="ORF">LUA448_LOCUS19859</name>
    <name evidence="10" type="ORF">QYT958_LOCUS27196</name>
    <name evidence="3" type="ORF">TIS948_LOCUS21032</name>
    <name evidence="8" type="ORF">TSG867_LOCUS23109</name>
    <name evidence="9" type="ORF">UJA718_LOCUS30491</name>
</gene>
<evidence type="ECO:0000313" key="12">
    <source>
        <dbReference type="Proteomes" id="UP000663873"/>
    </source>
</evidence>
<evidence type="ECO:0000313" key="7">
    <source>
        <dbReference type="EMBL" id="CAF4391185.1"/>
    </source>
</evidence>
<dbReference type="EMBL" id="CAJOBQ010001953">
    <property type="protein sequence ID" value="CAF4528646.1"/>
    <property type="molecule type" value="Genomic_DNA"/>
</dbReference>
<feature type="transmembrane region" description="Helical" evidence="2">
    <location>
        <begin position="12"/>
        <end position="30"/>
    </location>
</feature>
<dbReference type="Proteomes" id="UP000663848">
    <property type="component" value="Unassembled WGS sequence"/>
</dbReference>
<dbReference type="EMBL" id="CAJOBP010014268">
    <property type="protein sequence ID" value="CAF4576667.1"/>
    <property type="molecule type" value="Genomic_DNA"/>
</dbReference>
<keyword evidence="12" id="KW-1185">Reference proteome</keyword>
<dbReference type="Proteomes" id="UP000663873">
    <property type="component" value="Unassembled WGS sequence"/>
</dbReference>
<dbReference type="EMBL" id="CAJOBR010006796">
    <property type="protein sequence ID" value="CAF4851301.1"/>
    <property type="molecule type" value="Genomic_DNA"/>
</dbReference>
<evidence type="ECO:0000256" key="2">
    <source>
        <dbReference type="SAM" id="Phobius"/>
    </source>
</evidence>
<dbReference type="Proteomes" id="UP000663851">
    <property type="component" value="Unassembled WGS sequence"/>
</dbReference>
<proteinExistence type="predicted"/>
<keyword evidence="2" id="KW-0812">Transmembrane</keyword>
<dbReference type="EMBL" id="CAJNYD010002538">
    <property type="protein sequence ID" value="CAF3425547.1"/>
    <property type="molecule type" value="Genomic_DNA"/>
</dbReference>
<dbReference type="EMBL" id="CAJNXB010003639">
    <property type="protein sequence ID" value="CAF3328757.1"/>
    <property type="molecule type" value="Genomic_DNA"/>
</dbReference>
<reference evidence="10" key="1">
    <citation type="submission" date="2021-02" db="EMBL/GenBank/DDBJ databases">
        <authorList>
            <person name="Nowell W R."/>
        </authorList>
    </citation>
    <scope>NUCLEOTIDE SEQUENCE</scope>
</reference>
<dbReference type="EMBL" id="CAJNYT010000766">
    <property type="protein sequence ID" value="CAF3370783.1"/>
    <property type="molecule type" value="Genomic_DNA"/>
</dbReference>
<evidence type="ECO:0000313" key="9">
    <source>
        <dbReference type="EMBL" id="CAF4576667.1"/>
    </source>
</evidence>
<feature type="region of interest" description="Disordered" evidence="1">
    <location>
        <begin position="62"/>
        <end position="187"/>
    </location>
</feature>
<dbReference type="Proteomes" id="UP000663833">
    <property type="component" value="Unassembled WGS sequence"/>
</dbReference>
<dbReference type="Proteomes" id="UP000663825">
    <property type="component" value="Unassembled WGS sequence"/>
</dbReference>
<evidence type="ECO:0000256" key="1">
    <source>
        <dbReference type="SAM" id="MobiDB-lite"/>
    </source>
</evidence>
<evidence type="ECO:0000313" key="3">
    <source>
        <dbReference type="EMBL" id="CAF3328757.1"/>
    </source>
</evidence>
<evidence type="ECO:0000313" key="6">
    <source>
        <dbReference type="EMBL" id="CAF3425547.1"/>
    </source>
</evidence>